<dbReference type="GO" id="GO:0038023">
    <property type="term" value="F:signaling receptor activity"/>
    <property type="evidence" value="ECO:0007669"/>
    <property type="project" value="TreeGrafter"/>
</dbReference>
<accession>A0A2A2LVI1</accession>
<dbReference type="Pfam" id="PF01094">
    <property type="entry name" value="ANF_receptor"/>
    <property type="match status" value="1"/>
</dbReference>
<comment type="caution">
    <text evidence="6">The sequence shown here is derived from an EMBL/GenBank/DDBJ whole genome shotgun (WGS) entry which is preliminary data.</text>
</comment>
<dbReference type="GO" id="GO:0007165">
    <property type="term" value="P:signal transduction"/>
    <property type="evidence" value="ECO:0007669"/>
    <property type="project" value="TreeGrafter"/>
</dbReference>
<dbReference type="InterPro" id="IPR028082">
    <property type="entry name" value="Peripla_BP_I"/>
</dbReference>
<protein>
    <recommendedName>
        <fullName evidence="5">Receptor ligand binding region domain-containing protein</fullName>
    </recommendedName>
</protein>
<dbReference type="InterPro" id="IPR052612">
    <property type="entry name" value="ANP_Clearance_Receptor"/>
</dbReference>
<dbReference type="PANTHER" id="PTHR44755">
    <property type="entry name" value="NATRIURETIC PEPTIDE RECEPTOR 3-RELATED"/>
    <property type="match status" value="1"/>
</dbReference>
<evidence type="ECO:0000259" key="5">
    <source>
        <dbReference type="Pfam" id="PF01094"/>
    </source>
</evidence>
<dbReference type="GO" id="GO:0017046">
    <property type="term" value="F:peptide hormone binding"/>
    <property type="evidence" value="ECO:0007669"/>
    <property type="project" value="TreeGrafter"/>
</dbReference>
<keyword evidence="4" id="KW-0472">Membrane</keyword>
<dbReference type="PANTHER" id="PTHR44755:SF10">
    <property type="entry name" value="RECEPTOR LIGAND BINDING REGION DOMAIN-CONTAINING PROTEIN"/>
    <property type="match status" value="1"/>
</dbReference>
<dbReference type="EMBL" id="LIAE01006391">
    <property type="protein sequence ID" value="PAV90188.1"/>
    <property type="molecule type" value="Genomic_DNA"/>
</dbReference>
<evidence type="ECO:0000256" key="3">
    <source>
        <dbReference type="ARBA" id="ARBA00022989"/>
    </source>
</evidence>
<dbReference type="InterPro" id="IPR001828">
    <property type="entry name" value="ANF_lig-bd_rcpt"/>
</dbReference>
<evidence type="ECO:0000256" key="4">
    <source>
        <dbReference type="ARBA" id="ARBA00023136"/>
    </source>
</evidence>
<dbReference type="OrthoDB" id="302535at2759"/>
<dbReference type="SUPFAM" id="SSF53822">
    <property type="entry name" value="Periplasmic binding protein-like I"/>
    <property type="match status" value="1"/>
</dbReference>
<dbReference type="Proteomes" id="UP000218231">
    <property type="component" value="Unassembled WGS sequence"/>
</dbReference>
<dbReference type="STRING" id="2018661.A0A2A2LVI1"/>
<proteinExistence type="predicted"/>
<name>A0A2A2LVI1_9BILA</name>
<dbReference type="AlphaFoldDB" id="A0A2A2LVI1"/>
<reference evidence="6 7" key="1">
    <citation type="journal article" date="2017" name="Curr. Biol.">
        <title>Genome architecture and evolution of a unichromosomal asexual nematode.</title>
        <authorList>
            <person name="Fradin H."/>
            <person name="Zegar C."/>
            <person name="Gutwein M."/>
            <person name="Lucas J."/>
            <person name="Kovtun M."/>
            <person name="Corcoran D."/>
            <person name="Baugh L.R."/>
            <person name="Kiontke K."/>
            <person name="Gunsalus K."/>
            <person name="Fitch D.H."/>
            <person name="Piano F."/>
        </authorList>
    </citation>
    <scope>NUCLEOTIDE SEQUENCE [LARGE SCALE GENOMIC DNA]</scope>
    <source>
        <strain evidence="6">PF1309</strain>
    </source>
</reference>
<dbReference type="GO" id="GO:0016020">
    <property type="term" value="C:membrane"/>
    <property type="evidence" value="ECO:0007669"/>
    <property type="project" value="UniProtKB-SubCell"/>
</dbReference>
<evidence type="ECO:0000256" key="2">
    <source>
        <dbReference type="ARBA" id="ARBA00022692"/>
    </source>
</evidence>
<keyword evidence="3" id="KW-1133">Transmembrane helix</keyword>
<evidence type="ECO:0000256" key="1">
    <source>
        <dbReference type="ARBA" id="ARBA00004370"/>
    </source>
</evidence>
<evidence type="ECO:0000313" key="6">
    <source>
        <dbReference type="EMBL" id="PAV90188.1"/>
    </source>
</evidence>
<evidence type="ECO:0000313" key="7">
    <source>
        <dbReference type="Proteomes" id="UP000218231"/>
    </source>
</evidence>
<gene>
    <name evidence="6" type="ORF">WR25_17239</name>
</gene>
<keyword evidence="2" id="KW-0812">Transmembrane</keyword>
<comment type="subcellular location">
    <subcellularLocation>
        <location evidence="1">Membrane</location>
    </subcellularLocation>
</comment>
<feature type="domain" description="Receptor ligand binding region" evidence="5">
    <location>
        <begin position="94"/>
        <end position="219"/>
    </location>
</feature>
<sequence>MLFFAVAACQDPPLNTVIRIVTIVSLLSTVFATQWARASNRTEDLDSFTTNQLCEKDKKLVNIICPVFILIPLPQDDHDRGGKNPFRLSIPKIRPVVDLAIEQVYRLDLVPANSLYVIYRDTKLSDAVGPNVAIEQYKKNQLDCIIGYAFVYALAPIARITRLWGNGVPIITPVGMTNNLDDKGEYRLMTRINTPYKLMCQAVLKVFDHFEWKKHTFVFHTIKDPGVPVSECFLLLSSVKQILKDLFPALHNFFPFDEHKLDREEFIEILKQSSFISNAMVFGISTKKPSIVSWVIWTAYILLIKISWDQSSVYARYQLTFNAKLLFKP</sequence>
<dbReference type="Gene3D" id="3.40.50.2300">
    <property type="match status" value="1"/>
</dbReference>
<organism evidence="6 7">
    <name type="scientific">Diploscapter pachys</name>
    <dbReference type="NCBI Taxonomy" id="2018661"/>
    <lineage>
        <taxon>Eukaryota</taxon>
        <taxon>Metazoa</taxon>
        <taxon>Ecdysozoa</taxon>
        <taxon>Nematoda</taxon>
        <taxon>Chromadorea</taxon>
        <taxon>Rhabditida</taxon>
        <taxon>Rhabditina</taxon>
        <taxon>Rhabditomorpha</taxon>
        <taxon>Rhabditoidea</taxon>
        <taxon>Rhabditidae</taxon>
        <taxon>Diploscapter</taxon>
    </lineage>
</organism>
<keyword evidence="7" id="KW-1185">Reference proteome</keyword>